<organism evidence="1">
    <name type="scientific">uncultured Desulfobacterium sp</name>
    <dbReference type="NCBI Taxonomy" id="201089"/>
    <lineage>
        <taxon>Bacteria</taxon>
        <taxon>Pseudomonadati</taxon>
        <taxon>Thermodesulfobacteriota</taxon>
        <taxon>Desulfobacteria</taxon>
        <taxon>Desulfobacterales</taxon>
        <taxon>Desulfobacteriaceae</taxon>
        <taxon>Desulfobacterium</taxon>
        <taxon>environmental samples</taxon>
    </lineage>
</organism>
<proteinExistence type="predicted"/>
<gene>
    <name evidence="1" type="ORF">PITCH_A1920013</name>
</gene>
<evidence type="ECO:0000313" key="1">
    <source>
        <dbReference type="EMBL" id="SPD73674.1"/>
    </source>
</evidence>
<dbReference type="AlphaFoldDB" id="A0A445MVW2"/>
<dbReference type="EMBL" id="OJIN01000104">
    <property type="protein sequence ID" value="SPD73674.1"/>
    <property type="molecule type" value="Genomic_DNA"/>
</dbReference>
<accession>A0A445MVW2</accession>
<name>A0A445MVW2_9BACT</name>
<reference evidence="1" key="1">
    <citation type="submission" date="2018-01" db="EMBL/GenBank/DDBJ databases">
        <authorList>
            <person name="Regsiter A."/>
            <person name="William W."/>
        </authorList>
    </citation>
    <scope>NUCLEOTIDE SEQUENCE</scope>
    <source>
        <strain evidence="1">TRIP AH-1</strain>
    </source>
</reference>
<sequence length="205" mass="22754">MDLTKIYILSNCPSIQIGPACDFLNGSVLFIHPNTLITQDCLSTHNLFLYVYADSASVVVVTGQEDLSELKQSLRDKVNTLMMPAALVETRGIPKLASGRCDPAGTKKIGIGTYRKLRGEVAYRLMRKGIGAGLAIPLQDTNFLSLSDHRKFPRKESYAYIVKKGLNEAIFSPPFFNKPFHFFGGLYEGRKIKILIFGRGINSYA</sequence>
<protein>
    <submittedName>
        <fullName evidence="1">Uncharacterized protein</fullName>
    </submittedName>
</protein>